<dbReference type="AlphaFoldDB" id="G2KN98"/>
<organism evidence="2 3">
    <name type="scientific">Micavibrio aeruginosavorus (strain ARL-13)</name>
    <dbReference type="NCBI Taxonomy" id="856793"/>
    <lineage>
        <taxon>Bacteria</taxon>
        <taxon>Pseudomonadati</taxon>
        <taxon>Bdellovibrionota</taxon>
        <taxon>Bdellovibrionia</taxon>
        <taxon>Bdellovibrionales</taxon>
        <taxon>Pseudobdellovibrionaceae</taxon>
        <taxon>Micavibrio</taxon>
    </lineage>
</organism>
<dbReference type="EMBL" id="CP002382">
    <property type="protein sequence ID" value="AEP09431.1"/>
    <property type="molecule type" value="Genomic_DNA"/>
</dbReference>
<dbReference type="KEGG" id="mai:MICA_1103"/>
<protein>
    <submittedName>
        <fullName evidence="2">Uncharacterized protein</fullName>
    </submittedName>
</protein>
<gene>
    <name evidence="2" type="ordered locus">MICA_1103</name>
</gene>
<proteinExistence type="predicted"/>
<feature type="signal peptide" evidence="1">
    <location>
        <begin position="1"/>
        <end position="33"/>
    </location>
</feature>
<keyword evidence="1" id="KW-0732">Signal</keyword>
<feature type="chain" id="PRO_5003432833" evidence="1">
    <location>
        <begin position="34"/>
        <end position="459"/>
    </location>
</feature>
<dbReference type="RefSeq" id="WP_014102654.1">
    <property type="nucleotide sequence ID" value="NC_016026.1"/>
</dbReference>
<keyword evidence="3" id="KW-1185">Reference proteome</keyword>
<reference evidence="2 3" key="1">
    <citation type="journal article" date="2011" name="BMC Genomics">
        <title>Genomic insights into an obligate epibiotic bacterial predator: Micavibrio aeruginosavorus ARL-13.</title>
        <authorList>
            <person name="Wang Z."/>
            <person name="Kadouri D."/>
            <person name="Wu M."/>
        </authorList>
    </citation>
    <scope>NUCLEOTIDE SEQUENCE [LARGE SCALE GENOMIC DNA]</scope>
    <source>
        <strain evidence="2 3">ARL-13</strain>
    </source>
</reference>
<dbReference type="HOGENOM" id="CLU_595550_0_0_5"/>
<name>G2KN98_MICAA</name>
<evidence type="ECO:0000256" key="1">
    <source>
        <dbReference type="SAM" id="SignalP"/>
    </source>
</evidence>
<dbReference type="OrthoDB" id="9817061at2"/>
<evidence type="ECO:0000313" key="3">
    <source>
        <dbReference type="Proteomes" id="UP000009286"/>
    </source>
</evidence>
<accession>G2KN98</accession>
<evidence type="ECO:0000313" key="2">
    <source>
        <dbReference type="EMBL" id="AEP09431.1"/>
    </source>
</evidence>
<sequence length="459" mass="51201">MQPSSKAIKSLRRTLGGVSIVFMAMAGVAPATADADTRPTGTTTLTTILDDIQDQANTYAKTKPRLPEVLIINNDYVKIQTRSEPIPYERRLFYYMQSTVPDLPHKKFSSIRLGMGSSYGPSSLNPQAFHLDEQNKCVVIAENADLSSQSLVEKWIGEAGKYRLTPTINPGPYMMMKRSVWHEVWHCLDQEFVVERKKIHKDAAFERALAIHRSEMFADVAATLTMAAQGDHAIMQQTADIRAVSSRWKAPEMMSIYRRESDAEFYTAAIYYTTPGHDAAMAHIRSVGSKTLKSYSLNDIGRIAADITHKHALKPADVNAMVSYLGTGKGSSTFINEYKARTEQAKARVTVETRERVIMRPDNVPPSIDDILNRTSKTEKQAIHNAFARSIAEAAKHGQVPLHGVMNQLEVWRHALHNDEKRRPDLERKLYIGGLMLGQGLLDSLIRGKNTAQAPSPSP</sequence>
<dbReference type="Proteomes" id="UP000009286">
    <property type="component" value="Chromosome"/>
</dbReference>